<sequence>MSNGKVTILVREDENTFHLDGKELYGCSQFFASALTGGFREAEESIVRLPEIDAQTFRIFERWLSGQRISGFKDLDWRLLCKFFVLTDYLQVSSVQEPLLSVLRLKRRESGSVPISQIPFIYDNTLSDSPLRRLWVGWVMELPAPEIFEDEKWEFPKEFLPHIIRKMKAAQQMAGMSALMHAGVSDEDVTSPRDAHRRLPG</sequence>
<evidence type="ECO:0008006" key="3">
    <source>
        <dbReference type="Google" id="ProtNLM"/>
    </source>
</evidence>
<accession>A0AAN6S2H7</accession>
<dbReference type="Gene3D" id="3.30.710.10">
    <property type="entry name" value="Potassium Channel Kv1.1, Chain A"/>
    <property type="match status" value="1"/>
</dbReference>
<organism evidence="1 2">
    <name type="scientific">Diplogelasinospora grovesii</name>
    <dbReference type="NCBI Taxonomy" id="303347"/>
    <lineage>
        <taxon>Eukaryota</taxon>
        <taxon>Fungi</taxon>
        <taxon>Dikarya</taxon>
        <taxon>Ascomycota</taxon>
        <taxon>Pezizomycotina</taxon>
        <taxon>Sordariomycetes</taxon>
        <taxon>Sordariomycetidae</taxon>
        <taxon>Sordariales</taxon>
        <taxon>Diplogelasinosporaceae</taxon>
        <taxon>Diplogelasinospora</taxon>
    </lineage>
</organism>
<dbReference type="Proteomes" id="UP001303473">
    <property type="component" value="Unassembled WGS sequence"/>
</dbReference>
<gene>
    <name evidence="1" type="ORF">QBC46DRAFT_365732</name>
</gene>
<keyword evidence="2" id="KW-1185">Reference proteome</keyword>
<dbReference type="SUPFAM" id="SSF54695">
    <property type="entry name" value="POZ domain"/>
    <property type="match status" value="1"/>
</dbReference>
<dbReference type="InterPro" id="IPR011333">
    <property type="entry name" value="SKP1/BTB/POZ_sf"/>
</dbReference>
<protein>
    <recommendedName>
        <fullName evidence="3">BTB domain-containing protein</fullName>
    </recommendedName>
</protein>
<evidence type="ECO:0000313" key="2">
    <source>
        <dbReference type="Proteomes" id="UP001303473"/>
    </source>
</evidence>
<comment type="caution">
    <text evidence="1">The sequence shown here is derived from an EMBL/GenBank/DDBJ whole genome shotgun (WGS) entry which is preliminary data.</text>
</comment>
<dbReference type="AlphaFoldDB" id="A0AAN6S2H7"/>
<proteinExistence type="predicted"/>
<name>A0AAN6S2H7_9PEZI</name>
<dbReference type="EMBL" id="MU853837">
    <property type="protein sequence ID" value="KAK3938104.1"/>
    <property type="molecule type" value="Genomic_DNA"/>
</dbReference>
<reference evidence="2" key="1">
    <citation type="journal article" date="2023" name="Mol. Phylogenet. Evol.">
        <title>Genome-scale phylogeny and comparative genomics of the fungal order Sordariales.</title>
        <authorList>
            <person name="Hensen N."/>
            <person name="Bonometti L."/>
            <person name="Westerberg I."/>
            <person name="Brannstrom I.O."/>
            <person name="Guillou S."/>
            <person name="Cros-Aarteil S."/>
            <person name="Calhoun S."/>
            <person name="Haridas S."/>
            <person name="Kuo A."/>
            <person name="Mondo S."/>
            <person name="Pangilinan J."/>
            <person name="Riley R."/>
            <person name="LaButti K."/>
            <person name="Andreopoulos B."/>
            <person name="Lipzen A."/>
            <person name="Chen C."/>
            <person name="Yan M."/>
            <person name="Daum C."/>
            <person name="Ng V."/>
            <person name="Clum A."/>
            <person name="Steindorff A."/>
            <person name="Ohm R.A."/>
            <person name="Martin F."/>
            <person name="Silar P."/>
            <person name="Natvig D.O."/>
            <person name="Lalanne C."/>
            <person name="Gautier V."/>
            <person name="Ament-Velasquez S.L."/>
            <person name="Kruys A."/>
            <person name="Hutchinson M.I."/>
            <person name="Powell A.J."/>
            <person name="Barry K."/>
            <person name="Miller A.N."/>
            <person name="Grigoriev I.V."/>
            <person name="Debuchy R."/>
            <person name="Gladieux P."/>
            <person name="Hiltunen Thoren M."/>
            <person name="Johannesson H."/>
        </authorList>
    </citation>
    <scope>NUCLEOTIDE SEQUENCE [LARGE SCALE GENOMIC DNA]</scope>
    <source>
        <strain evidence="2">CBS 340.73</strain>
    </source>
</reference>
<evidence type="ECO:0000313" key="1">
    <source>
        <dbReference type="EMBL" id="KAK3938104.1"/>
    </source>
</evidence>